<comment type="caution">
    <text evidence="3">The sequence shown here is derived from an EMBL/GenBank/DDBJ whole genome shotgun (WGS) entry which is preliminary data.</text>
</comment>
<dbReference type="Pfam" id="PF13560">
    <property type="entry name" value="HTH_31"/>
    <property type="match status" value="1"/>
</dbReference>
<sequence>MESVDSFGARLRHIREKRGMSRRHLALKVDLSPKSIQRYEERADAPGRSDARENIRAIAGALQVRPLWLLEGHGEPENLVVREGGIYEIEHKGRVPRAEGVSPEVIPDQTMDEERYSVLFGTVEPSHAALYRMSSNRSAPFFFCHEEVPVRVTDSAHEGDVYVVRRGEERLLAEAKTSEGDLEFQPLHGGPSFSSGDSVHVNGEVLLSKVKIECRKYINGELIPGRSAEDEASDSVSGPGEESERSDRLALEKRQRPNTGSGIHAD</sequence>
<gene>
    <name evidence="3" type="ORF">GGP82_002410</name>
</gene>
<dbReference type="SMART" id="SM00530">
    <property type="entry name" value="HTH_XRE"/>
    <property type="match status" value="1"/>
</dbReference>
<dbReference type="EMBL" id="JANTYZ010000007">
    <property type="protein sequence ID" value="MCS3865846.1"/>
    <property type="molecule type" value="Genomic_DNA"/>
</dbReference>
<protein>
    <submittedName>
        <fullName evidence="3">Transcriptional regulator with XRE-family HTH domain</fullName>
    </submittedName>
</protein>
<accession>A0A9X2U377</accession>
<dbReference type="SUPFAM" id="SSF47413">
    <property type="entry name" value="lambda repressor-like DNA-binding domains"/>
    <property type="match status" value="1"/>
</dbReference>
<feature type="compositionally biased region" description="Polar residues" evidence="1">
    <location>
        <begin position="257"/>
        <end position="266"/>
    </location>
</feature>
<proteinExistence type="predicted"/>
<feature type="domain" description="HTH cro/C1-type" evidence="2">
    <location>
        <begin position="11"/>
        <end position="69"/>
    </location>
</feature>
<dbReference type="AlphaFoldDB" id="A0A9X2U377"/>
<evidence type="ECO:0000313" key="4">
    <source>
        <dbReference type="Proteomes" id="UP001155034"/>
    </source>
</evidence>
<evidence type="ECO:0000259" key="2">
    <source>
        <dbReference type="PROSITE" id="PS50943"/>
    </source>
</evidence>
<name>A0A9X2U377_9BACT</name>
<organism evidence="3 4">
    <name type="scientific">Salinibacter ruber</name>
    <dbReference type="NCBI Taxonomy" id="146919"/>
    <lineage>
        <taxon>Bacteria</taxon>
        <taxon>Pseudomonadati</taxon>
        <taxon>Rhodothermota</taxon>
        <taxon>Rhodothermia</taxon>
        <taxon>Rhodothermales</taxon>
        <taxon>Salinibacteraceae</taxon>
        <taxon>Salinibacter</taxon>
    </lineage>
</organism>
<reference evidence="3" key="1">
    <citation type="submission" date="2022-08" db="EMBL/GenBank/DDBJ databases">
        <title>Genomic Encyclopedia of Type Strains, Phase V (KMG-V): Genome sequencing to study the core and pangenomes of soil and plant-associated prokaryotes.</title>
        <authorList>
            <person name="Whitman W."/>
        </authorList>
    </citation>
    <scope>NUCLEOTIDE SEQUENCE</scope>
    <source>
        <strain evidence="3">SP2016B</strain>
    </source>
</reference>
<dbReference type="Proteomes" id="UP001155034">
    <property type="component" value="Unassembled WGS sequence"/>
</dbReference>
<evidence type="ECO:0000256" key="1">
    <source>
        <dbReference type="SAM" id="MobiDB-lite"/>
    </source>
</evidence>
<dbReference type="PROSITE" id="PS50943">
    <property type="entry name" value="HTH_CROC1"/>
    <property type="match status" value="1"/>
</dbReference>
<dbReference type="Gene3D" id="1.10.260.40">
    <property type="entry name" value="lambda repressor-like DNA-binding domains"/>
    <property type="match status" value="1"/>
</dbReference>
<feature type="region of interest" description="Disordered" evidence="1">
    <location>
        <begin position="224"/>
        <end position="266"/>
    </location>
</feature>
<dbReference type="InterPro" id="IPR010982">
    <property type="entry name" value="Lambda_DNA-bd_dom_sf"/>
</dbReference>
<dbReference type="GO" id="GO:0003677">
    <property type="term" value="F:DNA binding"/>
    <property type="evidence" value="ECO:0007669"/>
    <property type="project" value="InterPro"/>
</dbReference>
<dbReference type="CDD" id="cd00093">
    <property type="entry name" value="HTH_XRE"/>
    <property type="match status" value="1"/>
</dbReference>
<dbReference type="InterPro" id="IPR001387">
    <property type="entry name" value="Cro/C1-type_HTH"/>
</dbReference>
<dbReference type="RefSeq" id="WP_259083844.1">
    <property type="nucleotide sequence ID" value="NZ_JANTYZ010000007.1"/>
</dbReference>
<feature type="compositionally biased region" description="Basic and acidic residues" evidence="1">
    <location>
        <begin position="242"/>
        <end position="255"/>
    </location>
</feature>
<feature type="region of interest" description="Disordered" evidence="1">
    <location>
        <begin position="177"/>
        <end position="196"/>
    </location>
</feature>
<evidence type="ECO:0000313" key="3">
    <source>
        <dbReference type="EMBL" id="MCS3865846.1"/>
    </source>
</evidence>